<dbReference type="Pfam" id="PF20452">
    <property type="entry name" value="Calmod_bind_C"/>
    <property type="match status" value="1"/>
</dbReference>
<evidence type="ECO:0000259" key="10">
    <source>
        <dbReference type="Pfam" id="PF20451"/>
    </source>
</evidence>
<comment type="caution">
    <text evidence="12">The sequence shown here is derived from an EMBL/GenBank/DDBJ whole genome shotgun (WGS) entry which is preliminary data.</text>
</comment>
<dbReference type="GO" id="GO:0005634">
    <property type="term" value="C:nucleus"/>
    <property type="evidence" value="ECO:0007669"/>
    <property type="project" value="UniProtKB-SubCell"/>
</dbReference>
<evidence type="ECO:0000256" key="2">
    <source>
        <dbReference type="ARBA" id="ARBA00007214"/>
    </source>
</evidence>
<feature type="region of interest" description="Disordered" evidence="8">
    <location>
        <begin position="711"/>
        <end position="731"/>
    </location>
</feature>
<evidence type="ECO:0000256" key="7">
    <source>
        <dbReference type="ARBA" id="ARBA00023242"/>
    </source>
</evidence>
<accession>A0A2R6PDY1</accession>
<evidence type="ECO:0000256" key="4">
    <source>
        <dbReference type="ARBA" id="ARBA00023125"/>
    </source>
</evidence>
<dbReference type="STRING" id="1590841.A0A2R6PDY1"/>
<dbReference type="PANTHER" id="PTHR31713">
    <property type="entry name" value="OS02G0177800 PROTEIN"/>
    <property type="match status" value="1"/>
</dbReference>
<dbReference type="Proteomes" id="UP000241394">
    <property type="component" value="Chromosome LG26"/>
</dbReference>
<evidence type="ECO:0000256" key="6">
    <source>
        <dbReference type="ARBA" id="ARBA00023163"/>
    </source>
</evidence>
<dbReference type="Pfam" id="PF07887">
    <property type="entry name" value="Calmodulin_bind"/>
    <property type="match status" value="1"/>
</dbReference>
<keyword evidence="6" id="KW-0804">Transcription</keyword>
<reference evidence="13" key="2">
    <citation type="journal article" date="2018" name="BMC Genomics">
        <title>A manually annotated Actinidia chinensis var. chinensis (kiwifruit) genome highlights the challenges associated with draft genomes and gene prediction in plants.</title>
        <authorList>
            <person name="Pilkington S.M."/>
            <person name="Crowhurst R."/>
            <person name="Hilario E."/>
            <person name="Nardozza S."/>
            <person name="Fraser L."/>
            <person name="Peng Y."/>
            <person name="Gunaseelan K."/>
            <person name="Simpson R."/>
            <person name="Tahir J."/>
            <person name="Deroles S.C."/>
            <person name="Templeton K."/>
            <person name="Luo Z."/>
            <person name="Davy M."/>
            <person name="Cheng C."/>
            <person name="McNeilage M."/>
            <person name="Scaglione D."/>
            <person name="Liu Y."/>
            <person name="Zhang Q."/>
            <person name="Datson P."/>
            <person name="De Silva N."/>
            <person name="Gardiner S.E."/>
            <person name="Bassett H."/>
            <person name="Chagne D."/>
            <person name="McCallum J."/>
            <person name="Dzierzon H."/>
            <person name="Deng C."/>
            <person name="Wang Y.Y."/>
            <person name="Barron L."/>
            <person name="Manako K."/>
            <person name="Bowen J."/>
            <person name="Foster T.M."/>
            <person name="Erridge Z.A."/>
            <person name="Tiffin H."/>
            <person name="Waite C.N."/>
            <person name="Davies K.M."/>
            <person name="Grierson E.P."/>
            <person name="Laing W.A."/>
            <person name="Kirk R."/>
            <person name="Chen X."/>
            <person name="Wood M."/>
            <person name="Montefiori M."/>
            <person name="Brummell D.A."/>
            <person name="Schwinn K.E."/>
            <person name="Catanach A."/>
            <person name="Fullerton C."/>
            <person name="Li D."/>
            <person name="Meiyalaghan S."/>
            <person name="Nieuwenhuizen N."/>
            <person name="Read N."/>
            <person name="Prakash R."/>
            <person name="Hunter D."/>
            <person name="Zhang H."/>
            <person name="McKenzie M."/>
            <person name="Knabel M."/>
            <person name="Harris A."/>
            <person name="Allan A.C."/>
            <person name="Gleave A."/>
            <person name="Chen A."/>
            <person name="Janssen B.J."/>
            <person name="Plunkett B."/>
            <person name="Ampomah-Dwamena C."/>
            <person name="Voogd C."/>
            <person name="Leif D."/>
            <person name="Lafferty D."/>
            <person name="Souleyre E.J.F."/>
            <person name="Varkonyi-Gasic E."/>
            <person name="Gambi F."/>
            <person name="Hanley J."/>
            <person name="Yao J.L."/>
            <person name="Cheung J."/>
            <person name="David K.M."/>
            <person name="Warren B."/>
            <person name="Marsh K."/>
            <person name="Snowden K.C."/>
            <person name="Lin-Wang K."/>
            <person name="Brian L."/>
            <person name="Martinez-Sanchez M."/>
            <person name="Wang M."/>
            <person name="Ileperuma N."/>
            <person name="Macnee N."/>
            <person name="Campin R."/>
            <person name="McAtee P."/>
            <person name="Drummond R.S.M."/>
            <person name="Espley R.V."/>
            <person name="Ireland H.S."/>
            <person name="Wu R."/>
            <person name="Atkinson R.G."/>
            <person name="Karunairetnam S."/>
            <person name="Bulley S."/>
            <person name="Chunkath S."/>
            <person name="Hanley Z."/>
            <person name="Storey R."/>
            <person name="Thrimawithana A.H."/>
            <person name="Thomson S."/>
            <person name="David C."/>
            <person name="Testolin R."/>
            <person name="Huang H."/>
            <person name="Hellens R.P."/>
            <person name="Schaffer R.J."/>
        </authorList>
    </citation>
    <scope>NUCLEOTIDE SEQUENCE [LARGE SCALE GENOMIC DNA]</scope>
    <source>
        <strain evidence="13">cv. Red5</strain>
    </source>
</reference>
<comment type="subcellular location">
    <subcellularLocation>
        <location evidence="1">Nucleus</location>
    </subcellularLocation>
</comment>
<evidence type="ECO:0000256" key="5">
    <source>
        <dbReference type="ARBA" id="ARBA00023159"/>
    </source>
</evidence>
<reference evidence="12 13" key="1">
    <citation type="submission" date="2017-07" db="EMBL/GenBank/DDBJ databases">
        <title>An improved, manually edited Actinidia chinensis var. chinensis (kiwifruit) genome highlights the challenges associated with draft genomes and gene prediction in plants.</title>
        <authorList>
            <person name="Pilkington S."/>
            <person name="Crowhurst R."/>
            <person name="Hilario E."/>
            <person name="Nardozza S."/>
            <person name="Fraser L."/>
            <person name="Peng Y."/>
            <person name="Gunaseelan K."/>
            <person name="Simpson R."/>
            <person name="Tahir J."/>
            <person name="Deroles S."/>
            <person name="Templeton K."/>
            <person name="Luo Z."/>
            <person name="Davy M."/>
            <person name="Cheng C."/>
            <person name="Mcneilage M."/>
            <person name="Scaglione D."/>
            <person name="Liu Y."/>
            <person name="Zhang Q."/>
            <person name="Datson P."/>
            <person name="De Silva N."/>
            <person name="Gardiner S."/>
            <person name="Bassett H."/>
            <person name="Chagne D."/>
            <person name="Mccallum J."/>
            <person name="Dzierzon H."/>
            <person name="Deng C."/>
            <person name="Wang Y.-Y."/>
            <person name="Barron N."/>
            <person name="Manako K."/>
            <person name="Bowen J."/>
            <person name="Foster T."/>
            <person name="Erridge Z."/>
            <person name="Tiffin H."/>
            <person name="Waite C."/>
            <person name="Davies K."/>
            <person name="Grierson E."/>
            <person name="Laing W."/>
            <person name="Kirk R."/>
            <person name="Chen X."/>
            <person name="Wood M."/>
            <person name="Montefiori M."/>
            <person name="Brummell D."/>
            <person name="Schwinn K."/>
            <person name="Catanach A."/>
            <person name="Fullerton C."/>
            <person name="Li D."/>
            <person name="Meiyalaghan S."/>
            <person name="Nieuwenhuizen N."/>
            <person name="Read N."/>
            <person name="Prakash R."/>
            <person name="Hunter D."/>
            <person name="Zhang H."/>
            <person name="Mckenzie M."/>
            <person name="Knabel M."/>
            <person name="Harris A."/>
            <person name="Allan A."/>
            <person name="Chen A."/>
            <person name="Janssen B."/>
            <person name="Plunkett B."/>
            <person name="Dwamena C."/>
            <person name="Voogd C."/>
            <person name="Leif D."/>
            <person name="Lafferty D."/>
            <person name="Souleyre E."/>
            <person name="Varkonyi-Gasic E."/>
            <person name="Gambi F."/>
            <person name="Hanley J."/>
            <person name="Yao J.-L."/>
            <person name="Cheung J."/>
            <person name="David K."/>
            <person name="Warren B."/>
            <person name="Marsh K."/>
            <person name="Snowden K."/>
            <person name="Lin-Wang K."/>
            <person name="Brian L."/>
            <person name="Martinez-Sanchez M."/>
            <person name="Wang M."/>
            <person name="Ileperuma N."/>
            <person name="Macnee N."/>
            <person name="Campin R."/>
            <person name="Mcatee P."/>
            <person name="Drummond R."/>
            <person name="Espley R."/>
            <person name="Ireland H."/>
            <person name="Wu R."/>
            <person name="Atkinson R."/>
            <person name="Karunairetnam S."/>
            <person name="Bulley S."/>
            <person name="Chunkath S."/>
            <person name="Hanley Z."/>
            <person name="Storey R."/>
            <person name="Thrimawithana A."/>
            <person name="Thomson S."/>
            <person name="David C."/>
            <person name="Testolin R."/>
        </authorList>
    </citation>
    <scope>NUCLEOTIDE SEQUENCE [LARGE SCALE GENOMIC DNA]</scope>
    <source>
        <strain evidence="13">cv. Red5</strain>
        <tissue evidence="12">Young leaf</tissue>
    </source>
</reference>
<keyword evidence="7" id="KW-0539">Nucleus</keyword>
<evidence type="ECO:0000259" key="11">
    <source>
        <dbReference type="Pfam" id="PF20452"/>
    </source>
</evidence>
<dbReference type="GO" id="GO:0003700">
    <property type="term" value="F:DNA-binding transcription factor activity"/>
    <property type="evidence" value="ECO:0007669"/>
    <property type="project" value="TreeGrafter"/>
</dbReference>
<dbReference type="GO" id="GO:0043565">
    <property type="term" value="F:sequence-specific DNA binding"/>
    <property type="evidence" value="ECO:0007669"/>
    <property type="project" value="TreeGrafter"/>
</dbReference>
<name>A0A2R6PDY1_ACTCC</name>
<evidence type="ECO:0000259" key="9">
    <source>
        <dbReference type="Pfam" id="PF07887"/>
    </source>
</evidence>
<feature type="domain" description="Calmodulin binding protein central" evidence="10">
    <location>
        <begin position="249"/>
        <end position="312"/>
    </location>
</feature>
<protein>
    <submittedName>
        <fullName evidence="12">Calmodulin-binding protein 60 A like</fullName>
    </submittedName>
</protein>
<keyword evidence="5" id="KW-0010">Activator</keyword>
<dbReference type="InParanoid" id="A0A2R6PDY1"/>
<evidence type="ECO:0000256" key="8">
    <source>
        <dbReference type="SAM" id="MobiDB-lite"/>
    </source>
</evidence>
<gene>
    <name evidence="12" type="ORF">CEY00_Acc29813</name>
</gene>
<dbReference type="InterPro" id="IPR012416">
    <property type="entry name" value="CBP60"/>
</dbReference>
<dbReference type="Gramene" id="PSR89607">
    <property type="protein sequence ID" value="PSR89607"/>
    <property type="gene ID" value="CEY00_Acc29813"/>
</dbReference>
<evidence type="ECO:0000313" key="12">
    <source>
        <dbReference type="EMBL" id="PSR89607.1"/>
    </source>
</evidence>
<keyword evidence="4" id="KW-0238">DNA-binding</keyword>
<evidence type="ECO:0000256" key="3">
    <source>
        <dbReference type="ARBA" id="ARBA00023015"/>
    </source>
</evidence>
<keyword evidence="13" id="KW-1185">Reference proteome</keyword>
<evidence type="ECO:0000313" key="13">
    <source>
        <dbReference type="Proteomes" id="UP000241394"/>
    </source>
</evidence>
<feature type="region of interest" description="Disordered" evidence="8">
    <location>
        <begin position="1"/>
        <end position="21"/>
    </location>
</feature>
<organism evidence="12 13">
    <name type="scientific">Actinidia chinensis var. chinensis</name>
    <name type="common">Chinese soft-hair kiwi</name>
    <dbReference type="NCBI Taxonomy" id="1590841"/>
    <lineage>
        <taxon>Eukaryota</taxon>
        <taxon>Viridiplantae</taxon>
        <taxon>Streptophyta</taxon>
        <taxon>Embryophyta</taxon>
        <taxon>Tracheophyta</taxon>
        <taxon>Spermatophyta</taxon>
        <taxon>Magnoliopsida</taxon>
        <taxon>eudicotyledons</taxon>
        <taxon>Gunneridae</taxon>
        <taxon>Pentapetalae</taxon>
        <taxon>asterids</taxon>
        <taxon>Ericales</taxon>
        <taxon>Actinidiaceae</taxon>
        <taxon>Actinidia</taxon>
    </lineage>
</organism>
<dbReference type="EMBL" id="NKQK01000026">
    <property type="protein sequence ID" value="PSR89607.1"/>
    <property type="molecule type" value="Genomic_DNA"/>
</dbReference>
<dbReference type="OrthoDB" id="10294645at2759"/>
<dbReference type="AlphaFoldDB" id="A0A2R6PDY1"/>
<comment type="similarity">
    <text evidence="2">Belongs to the plant ACBP60 protein family.</text>
</comment>
<feature type="compositionally biased region" description="Polar residues" evidence="8">
    <location>
        <begin position="721"/>
        <end position="731"/>
    </location>
</feature>
<dbReference type="PANTHER" id="PTHR31713:SF14">
    <property type="entry name" value="CALMODULIN-BINDING PROTEIN 60 A"/>
    <property type="match status" value="1"/>
</dbReference>
<dbReference type="GO" id="GO:0080142">
    <property type="term" value="P:regulation of salicylic acid biosynthetic process"/>
    <property type="evidence" value="ECO:0007669"/>
    <property type="project" value="TreeGrafter"/>
</dbReference>
<dbReference type="GO" id="GO:0005516">
    <property type="term" value="F:calmodulin binding"/>
    <property type="evidence" value="ECO:0007669"/>
    <property type="project" value="InterPro"/>
</dbReference>
<keyword evidence="3" id="KW-0805">Transcription regulation</keyword>
<evidence type="ECO:0000256" key="1">
    <source>
        <dbReference type="ARBA" id="ARBA00004123"/>
    </source>
</evidence>
<dbReference type="InterPro" id="IPR046831">
    <property type="entry name" value="Calmodulin_bind_N"/>
</dbReference>
<dbReference type="InterPro" id="IPR046830">
    <property type="entry name" value="Calmod_bind_M"/>
</dbReference>
<dbReference type="Pfam" id="PF20451">
    <property type="entry name" value="Calmod_bind_M"/>
    <property type="match status" value="1"/>
</dbReference>
<feature type="domain" description="Calmodulin binding protein-like N-terminal" evidence="9">
    <location>
        <begin position="87"/>
        <end position="234"/>
    </location>
</feature>
<feature type="domain" description="Calmodulin binding protein C-terminal" evidence="11">
    <location>
        <begin position="317"/>
        <end position="376"/>
    </location>
</feature>
<sequence length="889" mass="97453">MSQIRPLEDDDSEDKERRVSQKKDREMLELFVVRTVHQTVHQAIEKTIVPLISSIVKQEFESAREKFLASLKQNSGSGTHSSETRSLQLKFLDEPSVPVFTGTQIKGKDGTPIRVALVDGITGQFVKSGPEASAKVELVVVEGDFDGDKRRNWTPEEFNNKIVREMEGRKSLLSGGHVYVHLHEGIGSIGAVSFTHNAVWMKTREYKLGAKLDNNLSGNRVREAITESFVVKDQRNKWNGKHCPPSQCDEVWRLVKIRRGHPFHKRLSKEKIETVRDFLTQYNINPQWLRDILGKGMNTKMWEAIVAHAQTCVLDKKLHLYFPISSQKKGVVFNIVGQVMGLVSESGYISIDKLSEAEKAVALKLVGSALEHMEEVLSFDDEASMRAFLQLSNAAYPSNSPRLVISSDSYFEASDTVEGQPSTSSHANVVSWQSSNAAYPSNLPRLAISADSFLEVSRTDEGQPSTTSHANVVSWQSSNAAYPSNLPRLAISADSFLEVSRTDEGQPSTTSHANVVSMHSSNAAYPSNSSRLAISGDESYFEAYHTNGQPNTSCHANVVSLHSSNAACHSNLPRLAISGGDSYFEAYPTNGQPSTSSHANVVSLHSSNATYHSKSPRLAISSDSYFEASHTDEGQPSISSHTNVVSLHSSNAADPSNSPQLAISGDSYFEASHMDEGQTSTSSHANAVSLHSSNAAYPSNSPSLVISGNSYFEPTRMDEGQPSNSSHANIASLMPSSYPLSDAANQSNFPRLEKLNSFSFEIPTFIEGYVQGSTSTLGISSLISFGSGSYLYDYGLHGDEIEDLINNQPLCFPENLNCAKDGHLQVFDTVHSLQDQNSSLESQGDRRSASAAAAHRSWMMLFLKWKTKFAACKSVSSERIHAPKRPRIS</sequence>
<dbReference type="InterPro" id="IPR046829">
    <property type="entry name" value="Calmod_bind_C"/>
</dbReference>
<proteinExistence type="inferred from homology"/>